<gene>
    <name evidence="1" type="ORF">C7P63_04175</name>
</gene>
<dbReference type="EMBL" id="PXZH01000001">
    <property type="protein sequence ID" value="RST90279.1"/>
    <property type="molecule type" value="Genomic_DNA"/>
</dbReference>
<organism evidence="1 2">
    <name type="scientific">Vagococcus humatus</name>
    <dbReference type="NCBI Taxonomy" id="1889241"/>
    <lineage>
        <taxon>Bacteria</taxon>
        <taxon>Bacillati</taxon>
        <taxon>Bacillota</taxon>
        <taxon>Bacilli</taxon>
        <taxon>Lactobacillales</taxon>
        <taxon>Enterococcaceae</taxon>
        <taxon>Vagococcus</taxon>
    </lineage>
</organism>
<comment type="caution">
    <text evidence="1">The sequence shown here is derived from an EMBL/GenBank/DDBJ whole genome shotgun (WGS) entry which is preliminary data.</text>
</comment>
<keyword evidence="2" id="KW-1185">Reference proteome</keyword>
<proteinExistence type="predicted"/>
<accession>A0A3S0GF46</accession>
<protein>
    <submittedName>
        <fullName evidence="1">Uncharacterized protein</fullName>
    </submittedName>
</protein>
<dbReference type="Proteomes" id="UP000277864">
    <property type="component" value="Unassembled WGS sequence"/>
</dbReference>
<reference evidence="1 2" key="1">
    <citation type="submission" date="2018-03" db="EMBL/GenBank/DDBJ databases">
        <authorList>
            <person name="Gulvik C.A."/>
        </authorList>
    </citation>
    <scope>NUCLEOTIDE SEQUENCE [LARGE SCALE GENOMIC DNA]</scope>
    <source>
        <strain evidence="1 2">JCM 31581</strain>
    </source>
</reference>
<evidence type="ECO:0000313" key="1">
    <source>
        <dbReference type="EMBL" id="RST90279.1"/>
    </source>
</evidence>
<evidence type="ECO:0000313" key="2">
    <source>
        <dbReference type="Proteomes" id="UP000277864"/>
    </source>
</evidence>
<dbReference type="RefSeq" id="WP_125942892.1">
    <property type="nucleotide sequence ID" value="NZ_PXZH01000001.1"/>
</dbReference>
<name>A0A3S0GF46_9ENTE</name>
<sequence length="658" mass="76834">MLRELWNTANIEEALIQQMEYAKPNRGLYIFLDEKIYDESELTESFLANRTSFVSKKSEVNPLLEDKIKQVGIYGFAISGNKQIYSVRGLNSVYSKLFTIANVKDFLSSKKEIDKAQNFYTNGFSESYIQKSLQKAFALSGTKNDRQAIIEKKKQLINQVLNNYQPTIDSMSEQAPKTLAIIQQNKHFIEAIIQHFETEYPSEIKTIRLNIIVSNECDLTTLKDESYLYFSYSLFAGTPGIYHNQTAYFYSAISANHNESKKMMYLNRTGAPNIGHDMLYEQKLDKNISLYLFIRALAQSTKNPIKTFYVKDNQLLLTPSIGSLRYKVLEDKKAYFITECSILNEWNPKGYRPLDFSFNYYNNKINVTDYQQLANIIFFGSKEKHVPNQLYVNKEKKDDNSTIKNKYFEGNKLSPESEKIYNLIKSVGAFDQSTDVLYSIFFNLRKDLLLNSRYETLSKSESLDIYANMTNFWDSLIQYHRPTMPKNIDLRCIHNDEEYLVALVQLHLRLFDAVITHTQSNTLDNSSKLINQLIKKTRYSLLLNSLIQYKEQYQFVFIELEQDYINQKQKAMDLQQTEANSIDPNLRKALQKKYKTMTKSEMIADKEYFACCIKHLKKYQPKQAVIPNQEDIIYALLQQNVSIKYKTSKENTHDNEKK</sequence>
<dbReference type="AlphaFoldDB" id="A0A3S0GF46"/>